<accession>A0ABY4VPB9</accession>
<evidence type="ECO:0008006" key="3">
    <source>
        <dbReference type="Google" id="ProtNLM"/>
    </source>
</evidence>
<sequence length="220" mass="25108">MKERPILFSGAMVRAILDGRKTQTRRAVKPQPPAGTREVGIYHYPSDRDCFYPFDGGSIIGGWAQHCPYGQPGDRLWVRETWQHENFPLGPYEPDCTVFYRADHLDDQLGPDLERSADGIRRRWNPSIHMPRAACRLVLEITGVRVERLQDISYEDAIAEGMFNPGTIESTYPLTGETGEQLGRRLSHPQRSFAILWEELNGAGAWAANPWVWVVEFRRA</sequence>
<protein>
    <recommendedName>
        <fullName evidence="3">Morphogenetic protein</fullName>
    </recommendedName>
</protein>
<dbReference type="Proteomes" id="UP001056648">
    <property type="component" value="Chromosome 2"/>
</dbReference>
<gene>
    <name evidence="1" type="ORF">NDR89_20565</name>
</gene>
<evidence type="ECO:0000313" key="2">
    <source>
        <dbReference type="Proteomes" id="UP001056648"/>
    </source>
</evidence>
<dbReference type="EMBL" id="CP098736">
    <property type="protein sequence ID" value="USE79033.1"/>
    <property type="molecule type" value="Genomic_DNA"/>
</dbReference>
<evidence type="ECO:0000313" key="1">
    <source>
        <dbReference type="EMBL" id="USE79033.1"/>
    </source>
</evidence>
<reference evidence="1" key="1">
    <citation type="submission" date="2022-06" db="EMBL/GenBank/DDBJ databases">
        <title>Complete genome sequence and characterization of Cupriavidus gilardii QJ1 isolated from contaminating cells.</title>
        <authorList>
            <person name="Qi J."/>
        </authorList>
    </citation>
    <scope>NUCLEOTIDE SEQUENCE</scope>
    <source>
        <strain evidence="1">QJ1</strain>
    </source>
</reference>
<keyword evidence="2" id="KW-1185">Reference proteome</keyword>
<proteinExistence type="predicted"/>
<organism evidence="1 2">
    <name type="scientific">Cupriavidus gilardii</name>
    <dbReference type="NCBI Taxonomy" id="82541"/>
    <lineage>
        <taxon>Bacteria</taxon>
        <taxon>Pseudomonadati</taxon>
        <taxon>Pseudomonadota</taxon>
        <taxon>Betaproteobacteria</taxon>
        <taxon>Burkholderiales</taxon>
        <taxon>Burkholderiaceae</taxon>
        <taxon>Cupriavidus</taxon>
    </lineage>
</organism>
<dbReference type="RefSeq" id="WP_252252755.1">
    <property type="nucleotide sequence ID" value="NZ_CP098736.1"/>
</dbReference>
<name>A0ABY4VPB9_9BURK</name>